<dbReference type="SMR" id="G4YQS9"/>
<dbReference type="InterPro" id="IPR016024">
    <property type="entry name" value="ARM-type_fold"/>
</dbReference>
<keyword evidence="2" id="KW-1185">Reference proteome</keyword>
<dbReference type="KEGG" id="psoj:PHYSODRAFT_295242"/>
<accession>G4YQS9</accession>
<gene>
    <name evidence="1" type="ORF">PHYSODRAFT_295242</name>
</gene>
<dbReference type="AlphaFoldDB" id="G4YQS9"/>
<organism evidence="1 2">
    <name type="scientific">Phytophthora sojae (strain P6497)</name>
    <name type="common">Soybean stem and root rot agent</name>
    <name type="synonym">Phytophthora megasperma f. sp. glycines</name>
    <dbReference type="NCBI Taxonomy" id="1094619"/>
    <lineage>
        <taxon>Eukaryota</taxon>
        <taxon>Sar</taxon>
        <taxon>Stramenopiles</taxon>
        <taxon>Oomycota</taxon>
        <taxon>Peronosporomycetes</taxon>
        <taxon>Peronosporales</taxon>
        <taxon>Peronosporaceae</taxon>
        <taxon>Phytophthora</taxon>
    </lineage>
</organism>
<reference evidence="1 2" key="1">
    <citation type="journal article" date="2006" name="Science">
        <title>Phytophthora genome sequences uncover evolutionary origins and mechanisms of pathogenesis.</title>
        <authorList>
            <person name="Tyler B.M."/>
            <person name="Tripathy S."/>
            <person name="Zhang X."/>
            <person name="Dehal P."/>
            <person name="Jiang R.H."/>
            <person name="Aerts A."/>
            <person name="Arredondo F.D."/>
            <person name="Baxter L."/>
            <person name="Bensasson D."/>
            <person name="Beynon J.L."/>
            <person name="Chapman J."/>
            <person name="Damasceno C.M."/>
            <person name="Dorrance A.E."/>
            <person name="Dou D."/>
            <person name="Dickerman A.W."/>
            <person name="Dubchak I.L."/>
            <person name="Garbelotto M."/>
            <person name="Gijzen M."/>
            <person name="Gordon S.G."/>
            <person name="Govers F."/>
            <person name="Grunwald N.J."/>
            <person name="Huang W."/>
            <person name="Ivors K.L."/>
            <person name="Jones R.W."/>
            <person name="Kamoun S."/>
            <person name="Krampis K."/>
            <person name="Lamour K.H."/>
            <person name="Lee M.K."/>
            <person name="McDonald W.H."/>
            <person name="Medina M."/>
            <person name="Meijer H.J."/>
            <person name="Nordberg E.K."/>
            <person name="Maclean D.J."/>
            <person name="Ospina-Giraldo M.D."/>
            <person name="Morris P.F."/>
            <person name="Phuntumart V."/>
            <person name="Putnam N.H."/>
            <person name="Rash S."/>
            <person name="Rose J.K."/>
            <person name="Sakihama Y."/>
            <person name="Salamov A.A."/>
            <person name="Savidor A."/>
            <person name="Scheuring C.F."/>
            <person name="Smith B.M."/>
            <person name="Sobral B.W."/>
            <person name="Terry A."/>
            <person name="Torto-Alalibo T.A."/>
            <person name="Win J."/>
            <person name="Xu Z."/>
            <person name="Zhang H."/>
            <person name="Grigoriev I.V."/>
            <person name="Rokhsar D.S."/>
            <person name="Boore J.L."/>
        </authorList>
    </citation>
    <scope>NUCLEOTIDE SEQUENCE [LARGE SCALE GENOMIC DNA]</scope>
    <source>
        <strain evidence="1 2">P6497</strain>
    </source>
</reference>
<dbReference type="Proteomes" id="UP000002640">
    <property type="component" value="Unassembled WGS sequence"/>
</dbReference>
<evidence type="ECO:0000313" key="1">
    <source>
        <dbReference type="EMBL" id="EGZ30450.1"/>
    </source>
</evidence>
<sequence length="362" mass="41790">MDSIDHKDTPFSVIVYETEKHQRADLMLSGEVCRRVRATLSFARYATPHVHFASELSALGGNRSLVSTVDFIEKHSPIAQVPVARVKAIDVENFEDTRLAGQEQRLLAPTEELVELYEPGLFWTTFEACVPAEEVHLTLQKALRDEVIEYTCCPKWVIIAFTLFEDEEVYFSIQVYRWEITKAVQVGSKYNYLPVRCTPRTVTGENWVLTRTLLLLPYAARESLQVSKQRVVDWQFGQEYPASCSEKADKLEILVANLAQPSCPRTMLMMMLKNLCQYEANRRTLLKQFKDEFVAILQSMLNDPDQHIVRFAVYMIQNFAKNPADLKALELPESTETLEKSWCIRRDHRPKRLLTSLENPEH</sequence>
<dbReference type="SUPFAM" id="SSF48371">
    <property type="entry name" value="ARM repeat"/>
    <property type="match status" value="1"/>
</dbReference>
<dbReference type="GeneID" id="20641226"/>
<evidence type="ECO:0000313" key="2">
    <source>
        <dbReference type="Proteomes" id="UP000002640"/>
    </source>
</evidence>
<dbReference type="EMBL" id="JH159151">
    <property type="protein sequence ID" value="EGZ30450.1"/>
    <property type="molecule type" value="Genomic_DNA"/>
</dbReference>
<name>G4YQS9_PHYSP</name>
<dbReference type="InParanoid" id="G4YQS9"/>
<protein>
    <submittedName>
        <fullName evidence="1">Uncharacterized protein</fullName>
    </submittedName>
</protein>
<dbReference type="RefSeq" id="XP_009517725.1">
    <property type="nucleotide sequence ID" value="XM_009519430.1"/>
</dbReference>
<proteinExistence type="predicted"/>